<dbReference type="GO" id="GO:0032259">
    <property type="term" value="P:methylation"/>
    <property type="evidence" value="ECO:0007669"/>
    <property type="project" value="UniProtKB-KW"/>
</dbReference>
<evidence type="ECO:0000313" key="2">
    <source>
        <dbReference type="EMBL" id="TKZ36154.1"/>
    </source>
</evidence>
<accession>A0ABY2TTQ6</accession>
<dbReference type="GO" id="GO:0008168">
    <property type="term" value="F:methyltransferase activity"/>
    <property type="evidence" value="ECO:0007669"/>
    <property type="project" value="UniProtKB-KW"/>
</dbReference>
<dbReference type="SUPFAM" id="SSF53335">
    <property type="entry name" value="S-adenosyl-L-methionine-dependent methyltransferases"/>
    <property type="match status" value="1"/>
</dbReference>
<keyword evidence="2" id="KW-0808">Transferase</keyword>
<dbReference type="InterPro" id="IPR025714">
    <property type="entry name" value="Methyltranfer_dom"/>
</dbReference>
<dbReference type="Pfam" id="PF13847">
    <property type="entry name" value="Methyltransf_31"/>
    <property type="match status" value="1"/>
</dbReference>
<organism evidence="2 3">
    <name type="scientific">Brachyspira catarrhinii</name>
    <dbReference type="NCBI Taxonomy" id="2528966"/>
    <lineage>
        <taxon>Bacteria</taxon>
        <taxon>Pseudomonadati</taxon>
        <taxon>Spirochaetota</taxon>
        <taxon>Spirochaetia</taxon>
        <taxon>Brachyspirales</taxon>
        <taxon>Brachyspiraceae</taxon>
        <taxon>Brachyspira</taxon>
    </lineage>
</organism>
<keyword evidence="2" id="KW-0489">Methyltransferase</keyword>
<dbReference type="EMBL" id="SJDU01000021">
    <property type="protein sequence ID" value="TKZ36154.1"/>
    <property type="molecule type" value="Genomic_DNA"/>
</dbReference>
<dbReference type="CDD" id="cd02440">
    <property type="entry name" value="AdoMet_MTases"/>
    <property type="match status" value="1"/>
</dbReference>
<dbReference type="PANTHER" id="PTHR43861">
    <property type="entry name" value="TRANS-ACONITATE 2-METHYLTRANSFERASE-RELATED"/>
    <property type="match status" value="1"/>
</dbReference>
<dbReference type="Gene3D" id="3.40.50.150">
    <property type="entry name" value="Vaccinia Virus protein VP39"/>
    <property type="match status" value="1"/>
</dbReference>
<comment type="caution">
    <text evidence="2">The sequence shown here is derived from an EMBL/GenBank/DDBJ whole genome shotgun (WGS) entry which is preliminary data.</text>
</comment>
<keyword evidence="3" id="KW-1185">Reference proteome</keyword>
<gene>
    <name evidence="2" type="ORF">EZH24_01620</name>
</gene>
<dbReference type="Proteomes" id="UP000310168">
    <property type="component" value="Unassembled WGS sequence"/>
</dbReference>
<evidence type="ECO:0000259" key="1">
    <source>
        <dbReference type="Pfam" id="PF13847"/>
    </source>
</evidence>
<dbReference type="InterPro" id="IPR029063">
    <property type="entry name" value="SAM-dependent_MTases_sf"/>
</dbReference>
<proteinExistence type="predicted"/>
<dbReference type="RefSeq" id="WP_137997393.1">
    <property type="nucleotide sequence ID" value="NZ_SJDU01000021.1"/>
</dbReference>
<protein>
    <submittedName>
        <fullName evidence="2">Class I SAM-dependent methyltransferase</fullName>
    </submittedName>
</protein>
<sequence>MDNYKIYNNRYESHTDSYNYSGGIRWAFSLIKDIIKYCDKASVKNILDVGCGNGVKSVLLANYFSNAKLLGIDFTDEGIKKANVNYSKVSNIHFEKADIFEMQAEKYDMVSCLEVLEHIEDWQSVLKKICDISSKYVLISVPTGRMRDYEKYVGHLRNFKKSEIENFVADKGFKKIKTFYAGFPFYSPLGRDWLNRNWKGYEEDISGVFTKKQKIFHTIVYIIFRYFCFKNIGDNFVGLFEKRNQ</sequence>
<name>A0ABY2TTQ6_9SPIR</name>
<feature type="domain" description="Methyltransferase" evidence="1">
    <location>
        <begin position="44"/>
        <end position="145"/>
    </location>
</feature>
<evidence type="ECO:0000313" key="3">
    <source>
        <dbReference type="Proteomes" id="UP000310168"/>
    </source>
</evidence>
<reference evidence="2 3" key="1">
    <citation type="journal article" date="2019" name="Anaerobe">
        <title>Brachyspira catarrhinii sp. nov., an anaerobic intestinal spirochaete isolated from vervet monkeys may have been misidentified as Brachyspira aalborgi in previous studies.</title>
        <authorList>
            <person name="Phillips N.D."/>
            <person name="La T."/>
            <person name="Hampson D.J."/>
        </authorList>
    </citation>
    <scope>NUCLEOTIDE SEQUENCE [LARGE SCALE GENOMIC DNA]</scope>
    <source>
        <strain evidence="2 3">Z12</strain>
    </source>
</reference>